<dbReference type="InterPro" id="IPR013096">
    <property type="entry name" value="Cupin_2"/>
</dbReference>
<dbReference type="AlphaFoldDB" id="A0ABD5Q877"/>
<dbReference type="InterPro" id="IPR011051">
    <property type="entry name" value="RmlC_Cupin_sf"/>
</dbReference>
<dbReference type="Proteomes" id="UP001595945">
    <property type="component" value="Unassembled WGS sequence"/>
</dbReference>
<feature type="domain" description="Cupin type-2" evidence="1">
    <location>
        <begin position="37"/>
        <end position="92"/>
    </location>
</feature>
<dbReference type="GeneID" id="73047548"/>
<dbReference type="InterPro" id="IPR052535">
    <property type="entry name" value="Bacilysin_H2HPP_isomerase"/>
</dbReference>
<evidence type="ECO:0000259" key="1">
    <source>
        <dbReference type="Pfam" id="PF07883"/>
    </source>
</evidence>
<organism evidence="2 3">
    <name type="scientific">Halorussus aquaticus</name>
    <dbReference type="NCBI Taxonomy" id="2953748"/>
    <lineage>
        <taxon>Archaea</taxon>
        <taxon>Methanobacteriati</taxon>
        <taxon>Methanobacteriota</taxon>
        <taxon>Stenosarchaea group</taxon>
        <taxon>Halobacteria</taxon>
        <taxon>Halobacteriales</taxon>
        <taxon>Haladaptataceae</taxon>
        <taxon>Halorussus</taxon>
    </lineage>
</organism>
<name>A0ABD5Q877_9EURY</name>
<dbReference type="PANTHER" id="PTHR40112:SF1">
    <property type="entry name" value="H2HPP ISOMERASE"/>
    <property type="match status" value="1"/>
</dbReference>
<dbReference type="Pfam" id="PF07883">
    <property type="entry name" value="Cupin_2"/>
    <property type="match status" value="1"/>
</dbReference>
<dbReference type="InterPro" id="IPR014710">
    <property type="entry name" value="RmlC-like_jellyroll"/>
</dbReference>
<dbReference type="Gene3D" id="2.60.120.10">
    <property type="entry name" value="Jelly Rolls"/>
    <property type="match status" value="1"/>
</dbReference>
<evidence type="ECO:0000313" key="2">
    <source>
        <dbReference type="EMBL" id="MFC4826899.1"/>
    </source>
</evidence>
<proteinExistence type="predicted"/>
<comment type="caution">
    <text evidence="2">The sequence shown here is derived from an EMBL/GenBank/DDBJ whole genome shotgun (WGS) entry which is preliminary data.</text>
</comment>
<keyword evidence="3" id="KW-1185">Reference proteome</keyword>
<sequence length="113" mass="12787">MSDFDKTDWTNPAKIDRPYEGIERRVLSYTDELMLVHYTVAEGAVFPEHEHDETVQAVFVVEGCVELFGDREGQLAAGDSFVVHPGVRHGIEGVAPRTQLIDAFNPPIERYRE</sequence>
<evidence type="ECO:0000313" key="3">
    <source>
        <dbReference type="Proteomes" id="UP001595945"/>
    </source>
</evidence>
<dbReference type="EMBL" id="JBHSHT010000004">
    <property type="protein sequence ID" value="MFC4826899.1"/>
    <property type="molecule type" value="Genomic_DNA"/>
</dbReference>
<dbReference type="PANTHER" id="PTHR40112">
    <property type="entry name" value="H2HPP ISOMERASE"/>
    <property type="match status" value="1"/>
</dbReference>
<dbReference type="SUPFAM" id="SSF51182">
    <property type="entry name" value="RmlC-like cupins"/>
    <property type="match status" value="1"/>
</dbReference>
<accession>A0ABD5Q877</accession>
<reference evidence="2 3" key="1">
    <citation type="journal article" date="2019" name="Int. J. Syst. Evol. Microbiol.">
        <title>The Global Catalogue of Microorganisms (GCM) 10K type strain sequencing project: providing services to taxonomists for standard genome sequencing and annotation.</title>
        <authorList>
            <consortium name="The Broad Institute Genomics Platform"/>
            <consortium name="The Broad Institute Genome Sequencing Center for Infectious Disease"/>
            <person name="Wu L."/>
            <person name="Ma J."/>
        </authorList>
    </citation>
    <scope>NUCLEOTIDE SEQUENCE [LARGE SCALE GENOMIC DNA]</scope>
    <source>
        <strain evidence="2 3">XZYJ18</strain>
    </source>
</reference>
<protein>
    <submittedName>
        <fullName evidence="2">Cupin domain-containing protein</fullName>
    </submittedName>
</protein>
<dbReference type="RefSeq" id="WP_254270477.1">
    <property type="nucleotide sequence ID" value="NZ_CP100402.1"/>
</dbReference>
<gene>
    <name evidence="2" type="ORF">ACFO9K_21855</name>
</gene>